<evidence type="ECO:0000313" key="7">
    <source>
        <dbReference type="Proteomes" id="UP000225706"/>
    </source>
</evidence>
<dbReference type="InterPro" id="IPR000477">
    <property type="entry name" value="RT_dom"/>
</dbReference>
<dbReference type="InterPro" id="IPR003609">
    <property type="entry name" value="Pan_app"/>
</dbReference>
<dbReference type="InterPro" id="IPR012337">
    <property type="entry name" value="RNaseH-like_sf"/>
</dbReference>
<dbReference type="PANTHER" id="PTHR37984">
    <property type="entry name" value="PROTEIN CBG26694"/>
    <property type="match status" value="1"/>
</dbReference>
<feature type="chain" id="PRO_5012970716" evidence="3">
    <location>
        <begin position="23"/>
        <end position="1552"/>
    </location>
</feature>
<dbReference type="InterPro" id="IPR041577">
    <property type="entry name" value="RT_RNaseH_2"/>
</dbReference>
<proteinExistence type="predicted"/>
<sequence>MGIVLYLQVALFASHLTLFTMAKIDVNRQDFNFVIDEDVVYNHILEGHVFQRLTVSRPTQCHVKCKDNCLCVSMNYFPQSKESNCELNNANKYLEPAVMKWRDGGNYYDLVRSYTVKSLADHSTHLRATCNFPTDGLQYVDYARAKLADHDIFGSWTRCQMYEYVNIRGNICSNCTALTRQDVNVHWHIKSYTSKREGCAFNGKPGGINNENNFGRKSKPDNPCKKPLEQGYEPTVTSWNFNCCILLGDFNLPELDWSNPSAPNHHSGQVFYDTFCDLVGDNFLHQLIEGPTHIAGNKLDLLLCNCPDYIDHINTFKSNDFPTDHLFVEFFIKLKFRRAKPVKRRVFDYKNGDFEGLRSTLSHTPFNLCVTDDINDHWSAWKDLFLAAVKEHIPSKTITDKNTPPWIDKDVRHLIHKKYAILKKYRQNKSEERKRKLRVISQNTKILIKNKHREYLDKIESSFKSNSKAFWSYHKAVLHHRASYNAVLKHNGSIAKSSREKAELFNLYFSSVFSTPDVNTNYDNEINSLESVTSLADFEICVDEVNKCLSNLDTSKACGPDGIPARLLKECSQQIAPSLCALFNTSLSHGRLPTEWKSADVTPIHKKDSKELAENYRPISLLPIIGKIIERCVAKRLYDHLIDFISPLQHGFLTNRSCTTQLVQVLHTLGQNLDKNIQTDVIYLDFSKAFDSVDHRIILSKLKLHGVEGRCLDWLTDYLTGRMQRVVVDGVASNWSHVTSGVPQGSILGPLLFVLFINDLPDTIPTDINVALYADDTKAYNSVKSEDDAQHLQQALFFLDSWSTRNNLKFNESKCKVSSITRKKHPICFNYKLGSTDLLKVKEEKDLGVTVTDTLSWNPHIQNIASYFNRITKLWNIMCKVAPPSSLEPVEVSEWATPIVSVPKTDGSVRVCGDYKGTVNPAIQTEQFPIPTLDEIRGKVSTWKTFTKIDLRSAYQQLVLDKASQQLCTINTHKGLSRYTRLPFGISYSPAIWQRFIEQVLAGGLQPTDEKVKAIREAPSPSNVTELCSFLGMLAALSNFIPKLSTMAHPLYELLGNRPWNWTSSCEQAFSNVKQALTSETTLTHYNPELPVELSVNASPHGLGAVIMHVYSNGIRRPIAYASRTLKEHEQRYCQIDKEVLNAVADALSRLPLSSTAGGEHAVDPVLTKQDCLLWGVRVIIPTRYQNDMLEELHTEHPCIVRMKELARTYIWWPNIDLEIKQTVRSCGSCQRVRKSSTVAPLAPRLWPSNPRHRIHIDFAEYEKKHYLIALDAHSRWPEIFYMPQNTRATATIAILQELFARYGIPIHCVSDNGPHFLSEEFAHFLKMNSVKRVRVAPYHAASNGLAERMVQSFKNHLKAYKGSKLSIQQRITNFLLSYRSLRHPTTGRTPTSLFLSRELRTRPTLLRPNLEEKVVDSQAKQKATHDKYAKFREFYPRDRVLAKDLRKEDTWWQGSIAERSGLKSYRVVLNDGRVWKRHVDHVRRDGMGRSASEPGGEREYQDQSLEVPWAIPVRSDISGQPQVPPDAHESVSAETDSAQDQKQDVTPPVTA</sequence>
<keyword evidence="1" id="KW-0511">Multifunctional enzyme</keyword>
<evidence type="ECO:0000313" key="6">
    <source>
        <dbReference type="EMBL" id="PFX12055.1"/>
    </source>
</evidence>
<evidence type="ECO:0000256" key="3">
    <source>
        <dbReference type="SAM" id="SignalP"/>
    </source>
</evidence>
<reference evidence="7" key="1">
    <citation type="journal article" date="2017" name="bioRxiv">
        <title>Comparative analysis of the genomes of Stylophora pistillata and Acropora digitifera provides evidence for extensive differences between species of corals.</title>
        <authorList>
            <person name="Voolstra C.R."/>
            <person name="Li Y."/>
            <person name="Liew Y.J."/>
            <person name="Baumgarten S."/>
            <person name="Zoccola D."/>
            <person name="Flot J.-F."/>
            <person name="Tambutte S."/>
            <person name="Allemand D."/>
            <person name="Aranda M."/>
        </authorList>
    </citation>
    <scope>NUCLEOTIDE SEQUENCE [LARGE SCALE GENOMIC DNA]</scope>
</reference>
<dbReference type="FunFam" id="3.30.70.270:FF:000020">
    <property type="entry name" value="Transposon Tf2-6 polyprotein-like Protein"/>
    <property type="match status" value="1"/>
</dbReference>
<feature type="domain" description="Reverse transcriptase" evidence="4">
    <location>
        <begin position="585"/>
        <end position="851"/>
    </location>
</feature>
<dbReference type="FunFam" id="3.30.420.10:FF:000063">
    <property type="entry name" value="Retrovirus-related Pol polyprotein from transposon 297-like Protein"/>
    <property type="match status" value="1"/>
</dbReference>
<dbReference type="Pfam" id="PF00665">
    <property type="entry name" value="rve"/>
    <property type="match status" value="1"/>
</dbReference>
<dbReference type="Gene3D" id="1.10.340.70">
    <property type="match status" value="1"/>
</dbReference>
<dbReference type="CDD" id="cd01650">
    <property type="entry name" value="RT_nLTR_like"/>
    <property type="match status" value="1"/>
</dbReference>
<feature type="domain" description="Integrase catalytic" evidence="5">
    <location>
        <begin position="1247"/>
        <end position="1399"/>
    </location>
</feature>
<comment type="caution">
    <text evidence="6">The sequence shown here is derived from an EMBL/GenBank/DDBJ whole genome shotgun (WGS) entry which is preliminary data.</text>
</comment>
<dbReference type="GO" id="GO:0015074">
    <property type="term" value="P:DNA integration"/>
    <property type="evidence" value="ECO:0007669"/>
    <property type="project" value="InterPro"/>
</dbReference>
<dbReference type="InterPro" id="IPR036397">
    <property type="entry name" value="RNaseH_sf"/>
</dbReference>
<dbReference type="Gene3D" id="3.30.70.270">
    <property type="match status" value="2"/>
</dbReference>
<dbReference type="InterPro" id="IPR043502">
    <property type="entry name" value="DNA/RNA_pol_sf"/>
</dbReference>
<dbReference type="SUPFAM" id="SSF56672">
    <property type="entry name" value="DNA/RNA polymerases"/>
    <property type="match status" value="2"/>
</dbReference>
<dbReference type="Gene3D" id="3.30.420.10">
    <property type="entry name" value="Ribonuclease H-like superfamily/Ribonuclease H"/>
    <property type="match status" value="1"/>
</dbReference>
<dbReference type="OrthoDB" id="5988221at2759"/>
<dbReference type="EMBL" id="LSMT01001623">
    <property type="protein sequence ID" value="PFX12055.1"/>
    <property type="molecule type" value="Genomic_DNA"/>
</dbReference>
<dbReference type="InterPro" id="IPR041588">
    <property type="entry name" value="Integrase_H2C2"/>
</dbReference>
<evidence type="ECO:0000259" key="5">
    <source>
        <dbReference type="PROSITE" id="PS50994"/>
    </source>
</evidence>
<name>A0A2B4R707_STYPI</name>
<dbReference type="Pfam" id="PF00078">
    <property type="entry name" value="RVT_1"/>
    <property type="match status" value="2"/>
</dbReference>
<dbReference type="PANTHER" id="PTHR37984:SF5">
    <property type="entry name" value="PROTEIN NYNRIN-LIKE"/>
    <property type="match status" value="1"/>
</dbReference>
<dbReference type="CDD" id="cd01647">
    <property type="entry name" value="RT_LTR"/>
    <property type="match status" value="1"/>
</dbReference>
<evidence type="ECO:0000259" key="4">
    <source>
        <dbReference type="PROSITE" id="PS50878"/>
    </source>
</evidence>
<dbReference type="InterPro" id="IPR001584">
    <property type="entry name" value="Integrase_cat-core"/>
</dbReference>
<evidence type="ECO:0000256" key="1">
    <source>
        <dbReference type="ARBA" id="ARBA00023268"/>
    </source>
</evidence>
<dbReference type="Pfam" id="PF17919">
    <property type="entry name" value="RT_RNaseH_2"/>
    <property type="match status" value="1"/>
</dbReference>
<feature type="signal peptide" evidence="3">
    <location>
        <begin position="1"/>
        <end position="22"/>
    </location>
</feature>
<dbReference type="Proteomes" id="UP000225706">
    <property type="component" value="Unassembled WGS sequence"/>
</dbReference>
<dbReference type="InterPro" id="IPR043128">
    <property type="entry name" value="Rev_trsase/Diguanyl_cyclase"/>
</dbReference>
<dbReference type="Pfam" id="PF17921">
    <property type="entry name" value="Integrase_H2C2"/>
    <property type="match status" value="1"/>
</dbReference>
<dbReference type="SUPFAM" id="SSF53098">
    <property type="entry name" value="Ribonuclease H-like"/>
    <property type="match status" value="1"/>
</dbReference>
<protein>
    <submittedName>
        <fullName evidence="6">Uncharacterized protein K02A2.6</fullName>
    </submittedName>
</protein>
<feature type="region of interest" description="Disordered" evidence="2">
    <location>
        <begin position="1486"/>
        <end position="1552"/>
    </location>
</feature>
<keyword evidence="7" id="KW-1185">Reference proteome</keyword>
<dbReference type="Gene3D" id="3.10.10.10">
    <property type="entry name" value="HIV Type 1 Reverse Transcriptase, subunit A, domain 1"/>
    <property type="match status" value="1"/>
</dbReference>
<dbReference type="PROSITE" id="PS50994">
    <property type="entry name" value="INTEGRASE"/>
    <property type="match status" value="1"/>
</dbReference>
<dbReference type="GO" id="GO:0003676">
    <property type="term" value="F:nucleic acid binding"/>
    <property type="evidence" value="ECO:0007669"/>
    <property type="project" value="InterPro"/>
</dbReference>
<dbReference type="InterPro" id="IPR050951">
    <property type="entry name" value="Retrovirus_Pol_polyprotein"/>
</dbReference>
<dbReference type="GO" id="GO:0003824">
    <property type="term" value="F:catalytic activity"/>
    <property type="evidence" value="ECO:0007669"/>
    <property type="project" value="UniProtKB-KW"/>
</dbReference>
<dbReference type="Pfam" id="PF00024">
    <property type="entry name" value="PAN_1"/>
    <property type="match status" value="1"/>
</dbReference>
<dbReference type="PROSITE" id="PS50878">
    <property type="entry name" value="RT_POL"/>
    <property type="match status" value="1"/>
</dbReference>
<accession>A0A2B4R707</accession>
<keyword evidence="3" id="KW-0732">Signal</keyword>
<organism evidence="6 7">
    <name type="scientific">Stylophora pistillata</name>
    <name type="common">Smooth cauliflower coral</name>
    <dbReference type="NCBI Taxonomy" id="50429"/>
    <lineage>
        <taxon>Eukaryota</taxon>
        <taxon>Metazoa</taxon>
        <taxon>Cnidaria</taxon>
        <taxon>Anthozoa</taxon>
        <taxon>Hexacorallia</taxon>
        <taxon>Scleractinia</taxon>
        <taxon>Astrocoeniina</taxon>
        <taxon>Pocilloporidae</taxon>
        <taxon>Stylophora</taxon>
    </lineage>
</organism>
<gene>
    <name evidence="6" type="primary">K02A2.6</name>
    <name evidence="6" type="ORF">AWC38_SpisGene24046</name>
</gene>
<evidence type="ECO:0000256" key="2">
    <source>
        <dbReference type="SAM" id="MobiDB-lite"/>
    </source>
</evidence>